<evidence type="ECO:0000256" key="1">
    <source>
        <dbReference type="SAM" id="MobiDB-lite"/>
    </source>
</evidence>
<proteinExistence type="predicted"/>
<protein>
    <submittedName>
        <fullName evidence="2">Uncharacterized protein</fullName>
    </submittedName>
</protein>
<reference evidence="2" key="1">
    <citation type="journal article" date="2022" name="bioRxiv">
        <title>Sequencing and chromosome-scale assembly of the giantPleurodeles waltlgenome.</title>
        <authorList>
            <person name="Brown T."/>
            <person name="Elewa A."/>
            <person name="Iarovenko S."/>
            <person name="Subramanian E."/>
            <person name="Araus A.J."/>
            <person name="Petzold A."/>
            <person name="Susuki M."/>
            <person name="Suzuki K.-i.T."/>
            <person name="Hayashi T."/>
            <person name="Toyoda A."/>
            <person name="Oliveira C."/>
            <person name="Osipova E."/>
            <person name="Leigh N.D."/>
            <person name="Simon A."/>
            <person name="Yun M.H."/>
        </authorList>
    </citation>
    <scope>NUCLEOTIDE SEQUENCE</scope>
    <source>
        <strain evidence="2">20211129_DDA</strain>
        <tissue evidence="2">Liver</tissue>
    </source>
</reference>
<feature type="compositionally biased region" description="Pro residues" evidence="1">
    <location>
        <begin position="139"/>
        <end position="152"/>
    </location>
</feature>
<sequence>MPHIGLRRYHWSIGGAVSWRCPPTLTGLICAIDDEGEEANLPLPLPAAPTVVHCRVPALSSRTRRWRGDNPPLTRLPQRAPAPHSSNSFCCLPAGPLNPGSTAHRHDSWAYCRGTRYPRLPPNQAWRSLRPGSGAQSPVAPPRSRAPPPAPGPRGCLGAVRSPSALLPAAGAHRACPPLNG</sequence>
<gene>
    <name evidence="2" type="ORF">NDU88_001667</name>
</gene>
<evidence type="ECO:0000313" key="3">
    <source>
        <dbReference type="Proteomes" id="UP001066276"/>
    </source>
</evidence>
<organism evidence="2 3">
    <name type="scientific">Pleurodeles waltl</name>
    <name type="common">Iberian ribbed newt</name>
    <dbReference type="NCBI Taxonomy" id="8319"/>
    <lineage>
        <taxon>Eukaryota</taxon>
        <taxon>Metazoa</taxon>
        <taxon>Chordata</taxon>
        <taxon>Craniata</taxon>
        <taxon>Vertebrata</taxon>
        <taxon>Euteleostomi</taxon>
        <taxon>Amphibia</taxon>
        <taxon>Batrachia</taxon>
        <taxon>Caudata</taxon>
        <taxon>Salamandroidea</taxon>
        <taxon>Salamandridae</taxon>
        <taxon>Pleurodelinae</taxon>
        <taxon>Pleurodeles</taxon>
    </lineage>
</organism>
<feature type="region of interest" description="Disordered" evidence="1">
    <location>
        <begin position="122"/>
        <end position="159"/>
    </location>
</feature>
<keyword evidence="3" id="KW-1185">Reference proteome</keyword>
<accession>A0AAV7RD98</accession>
<dbReference type="Proteomes" id="UP001066276">
    <property type="component" value="Chromosome 5"/>
</dbReference>
<feature type="region of interest" description="Disordered" evidence="1">
    <location>
        <begin position="63"/>
        <end position="84"/>
    </location>
</feature>
<dbReference type="AlphaFoldDB" id="A0AAV7RD98"/>
<name>A0AAV7RD98_PLEWA</name>
<dbReference type="EMBL" id="JANPWB010000009">
    <property type="protein sequence ID" value="KAJ1148843.1"/>
    <property type="molecule type" value="Genomic_DNA"/>
</dbReference>
<comment type="caution">
    <text evidence="2">The sequence shown here is derived from an EMBL/GenBank/DDBJ whole genome shotgun (WGS) entry which is preliminary data.</text>
</comment>
<evidence type="ECO:0000313" key="2">
    <source>
        <dbReference type="EMBL" id="KAJ1148843.1"/>
    </source>
</evidence>